<evidence type="ECO:0000313" key="5">
    <source>
        <dbReference type="Proteomes" id="UP001165378"/>
    </source>
</evidence>
<comment type="caution">
    <text evidence="4">The sequence shown here is derived from an EMBL/GenBank/DDBJ whole genome shotgun (WGS) entry which is preliminary data.</text>
</comment>
<evidence type="ECO:0000259" key="2">
    <source>
        <dbReference type="Pfam" id="PF01370"/>
    </source>
</evidence>
<dbReference type="Pfam" id="PF08338">
    <property type="entry name" value="DUF1731"/>
    <property type="match status" value="1"/>
</dbReference>
<organism evidence="4 5">
    <name type="scientific">Yinghuangia soli</name>
    <dbReference type="NCBI Taxonomy" id="2908204"/>
    <lineage>
        <taxon>Bacteria</taxon>
        <taxon>Bacillati</taxon>
        <taxon>Actinomycetota</taxon>
        <taxon>Actinomycetes</taxon>
        <taxon>Kitasatosporales</taxon>
        <taxon>Streptomycetaceae</taxon>
        <taxon>Yinghuangia</taxon>
    </lineage>
</organism>
<dbReference type="NCBIfam" id="TIGR01777">
    <property type="entry name" value="yfcH"/>
    <property type="match status" value="1"/>
</dbReference>
<feature type="domain" description="NAD-dependent epimerase/dehydratase" evidence="2">
    <location>
        <begin position="3"/>
        <end position="212"/>
    </location>
</feature>
<dbReference type="RefSeq" id="WP_235057617.1">
    <property type="nucleotide sequence ID" value="NZ_JAKFHA010000039.1"/>
</dbReference>
<dbReference type="SUPFAM" id="SSF51735">
    <property type="entry name" value="NAD(P)-binding Rossmann-fold domains"/>
    <property type="match status" value="1"/>
</dbReference>
<dbReference type="AlphaFoldDB" id="A0AA41U8F2"/>
<sequence length="297" mass="31853">MRIAVTGSTGLIGMPLVRSLRADGHELVRFVRRTPKAPDEARWDPSAGFLDTDALLGVEAVVHLAGAGVGDHRWTKKYKQVLRDSRVQGTAVLAEAVAAMEVPPRVFLSGSAVGFYGDTGDRTVDESAPRGSGFLADICRDWEAATAPAEAAGVRVAHLRTGLVVASKGGAWGPLYRVFRFGVGGKLGSGRQYWSFISLRDEINAIRFLLDADEVRGPVNLTAPHPVTNAEATKAMARVMRRPAVFPVPKVALRTVLGEFADDVLCSTRAVPRVLEDAGFSFAHPTIDLALSVARTR</sequence>
<name>A0AA41U8F2_9ACTN</name>
<dbReference type="Pfam" id="PF01370">
    <property type="entry name" value="Epimerase"/>
    <property type="match status" value="1"/>
</dbReference>
<dbReference type="Proteomes" id="UP001165378">
    <property type="component" value="Unassembled WGS sequence"/>
</dbReference>
<gene>
    <name evidence="4" type="ORF">LZ495_37305</name>
</gene>
<comment type="similarity">
    <text evidence="1">Belongs to the NAD(P)-dependent epimerase/dehydratase family. SDR39U1 subfamily.</text>
</comment>
<protein>
    <submittedName>
        <fullName evidence="4">TIGR01777 family oxidoreductase</fullName>
    </submittedName>
</protein>
<dbReference type="PANTHER" id="PTHR11092:SF0">
    <property type="entry name" value="EPIMERASE FAMILY PROTEIN SDR39U1"/>
    <property type="match status" value="1"/>
</dbReference>
<evidence type="ECO:0000256" key="1">
    <source>
        <dbReference type="ARBA" id="ARBA00009353"/>
    </source>
</evidence>
<dbReference type="InterPro" id="IPR001509">
    <property type="entry name" value="Epimerase_deHydtase"/>
</dbReference>
<keyword evidence="5" id="KW-1185">Reference proteome</keyword>
<evidence type="ECO:0000259" key="3">
    <source>
        <dbReference type="Pfam" id="PF08338"/>
    </source>
</evidence>
<dbReference type="EMBL" id="JAKFHA010000039">
    <property type="protein sequence ID" value="MCF2532844.1"/>
    <property type="molecule type" value="Genomic_DNA"/>
</dbReference>
<dbReference type="InterPro" id="IPR010099">
    <property type="entry name" value="SDR39U1"/>
</dbReference>
<evidence type="ECO:0000313" key="4">
    <source>
        <dbReference type="EMBL" id="MCF2532844.1"/>
    </source>
</evidence>
<feature type="domain" description="DUF1731" evidence="3">
    <location>
        <begin position="248"/>
        <end position="292"/>
    </location>
</feature>
<dbReference type="Gene3D" id="3.40.50.720">
    <property type="entry name" value="NAD(P)-binding Rossmann-like Domain"/>
    <property type="match status" value="1"/>
</dbReference>
<accession>A0AA41U8F2</accession>
<proteinExistence type="inferred from homology"/>
<dbReference type="InterPro" id="IPR036291">
    <property type="entry name" value="NAD(P)-bd_dom_sf"/>
</dbReference>
<dbReference type="PANTHER" id="PTHR11092">
    <property type="entry name" value="SUGAR NUCLEOTIDE EPIMERASE RELATED"/>
    <property type="match status" value="1"/>
</dbReference>
<dbReference type="InterPro" id="IPR013549">
    <property type="entry name" value="DUF1731"/>
</dbReference>
<reference evidence="4" key="1">
    <citation type="submission" date="2022-01" db="EMBL/GenBank/DDBJ databases">
        <title>Genome-Based Taxonomic Classification of the Phylum Actinobacteria.</title>
        <authorList>
            <person name="Gao Y."/>
        </authorList>
    </citation>
    <scope>NUCLEOTIDE SEQUENCE</scope>
    <source>
        <strain evidence="4">KLBMP 8922</strain>
    </source>
</reference>